<dbReference type="AlphaFoldDB" id="A0A7W9M1Q8"/>
<keyword evidence="1" id="KW-0472">Membrane</keyword>
<keyword evidence="1" id="KW-1133">Transmembrane helix</keyword>
<dbReference type="Proteomes" id="UP000552097">
    <property type="component" value="Unassembled WGS sequence"/>
</dbReference>
<evidence type="ECO:0000313" key="2">
    <source>
        <dbReference type="EMBL" id="MBB5804250.1"/>
    </source>
</evidence>
<dbReference type="EMBL" id="JACHMO010000001">
    <property type="protein sequence ID" value="MBB5804250.1"/>
    <property type="molecule type" value="Genomic_DNA"/>
</dbReference>
<protein>
    <submittedName>
        <fullName evidence="2">Uncharacterized protein</fullName>
    </submittedName>
</protein>
<proteinExistence type="predicted"/>
<comment type="caution">
    <text evidence="2">The sequence shown here is derived from an EMBL/GenBank/DDBJ whole genome shotgun (WGS) entry which is preliminary data.</text>
</comment>
<evidence type="ECO:0000256" key="1">
    <source>
        <dbReference type="SAM" id="Phobius"/>
    </source>
</evidence>
<name>A0A7W9M1Q8_9PSEU</name>
<dbReference type="RefSeq" id="WP_184922028.1">
    <property type="nucleotide sequence ID" value="NZ_JACHMO010000001.1"/>
</dbReference>
<accession>A0A7W9M1Q8</accession>
<feature type="transmembrane region" description="Helical" evidence="1">
    <location>
        <begin position="94"/>
        <end position="112"/>
    </location>
</feature>
<keyword evidence="1" id="KW-0812">Transmembrane</keyword>
<gene>
    <name evidence="2" type="ORF">F4560_004018</name>
</gene>
<sequence length="156" mass="15929">MVAPVRVRALQWVLVLALAIAVVGMHHLSGHGAGHSDAGMNAGMPAAVAVESVAVDCCAGHVGMAEPLPAMSTLSSVPTATLMPSMPEPSGQDLLHLCLAVLVAALGLGLFLRALRRSPVCDLVGAFVTRTIGRRPPLPPPRGAPAVLASLCVLRL</sequence>
<reference evidence="2 3" key="1">
    <citation type="submission" date="2020-08" db="EMBL/GenBank/DDBJ databases">
        <title>Sequencing the genomes of 1000 actinobacteria strains.</title>
        <authorList>
            <person name="Klenk H.-P."/>
        </authorList>
    </citation>
    <scope>NUCLEOTIDE SEQUENCE [LARGE SCALE GENOMIC DNA]</scope>
    <source>
        <strain evidence="2 3">DSM 45486</strain>
    </source>
</reference>
<keyword evidence="3" id="KW-1185">Reference proteome</keyword>
<organism evidence="2 3">
    <name type="scientific">Saccharothrix ecbatanensis</name>
    <dbReference type="NCBI Taxonomy" id="1105145"/>
    <lineage>
        <taxon>Bacteria</taxon>
        <taxon>Bacillati</taxon>
        <taxon>Actinomycetota</taxon>
        <taxon>Actinomycetes</taxon>
        <taxon>Pseudonocardiales</taxon>
        <taxon>Pseudonocardiaceae</taxon>
        <taxon>Saccharothrix</taxon>
    </lineage>
</organism>
<evidence type="ECO:0000313" key="3">
    <source>
        <dbReference type="Proteomes" id="UP000552097"/>
    </source>
</evidence>